<reference evidence="1" key="1">
    <citation type="submission" date="2021-01" db="EMBL/GenBank/DDBJ databases">
        <authorList>
            <person name="Corre E."/>
            <person name="Pelletier E."/>
            <person name="Niang G."/>
            <person name="Scheremetjew M."/>
            <person name="Finn R."/>
            <person name="Kale V."/>
            <person name="Holt S."/>
            <person name="Cochrane G."/>
            <person name="Meng A."/>
            <person name="Brown T."/>
            <person name="Cohen L."/>
        </authorList>
    </citation>
    <scope>NUCLEOTIDE SEQUENCE</scope>
    <source>
        <strain evidence="1">CCMP281</strain>
    </source>
</reference>
<dbReference type="EMBL" id="HBHX01036180">
    <property type="protein sequence ID" value="CAE0119389.1"/>
    <property type="molecule type" value="Transcribed_RNA"/>
</dbReference>
<organism evidence="1">
    <name type="scientific">Haptolina ericina</name>
    <dbReference type="NCBI Taxonomy" id="156174"/>
    <lineage>
        <taxon>Eukaryota</taxon>
        <taxon>Haptista</taxon>
        <taxon>Haptophyta</taxon>
        <taxon>Prymnesiophyceae</taxon>
        <taxon>Prymnesiales</taxon>
        <taxon>Prymnesiaceae</taxon>
        <taxon>Haptolina</taxon>
    </lineage>
</organism>
<protein>
    <recommendedName>
        <fullName evidence="2">Macrocin O-methyltransferase</fullName>
    </recommendedName>
</protein>
<accession>A0A7S3F1W4</accession>
<name>A0A7S3F1W4_9EUKA</name>
<proteinExistence type="predicted"/>
<dbReference type="InterPro" id="IPR029063">
    <property type="entry name" value="SAM-dependent_MTases_sf"/>
</dbReference>
<dbReference type="AlphaFoldDB" id="A0A7S3F1W4"/>
<dbReference type="PANTHER" id="PTHR40036">
    <property type="entry name" value="MACROCIN O-METHYLTRANSFERASE"/>
    <property type="match status" value="1"/>
</dbReference>
<sequence length="276" mass="31128">MLYVTAPLVLLQIESELRRTRWDAVAPKSALKLKLGITGPRRHAVRDLIDRCTNNTWCPEGRDIYQFGVYTGRSMKAIASELLRSNVSYHKMWGFDSFQGIPPEVSHRNRTVGYGNLLSSVYKDGAYNAADALGVHSLVGIQAKLEQFIASTRPVGWIAGYYDQSLTTTLSSQRCMRPAMYVDIDCDIYSSTKVVLRWLFENRLIVRGTVLAYDDLIDEAGGYSDGEGLAHTEIMAQYSVKARLIKDKCCWEIISYTLPNRTDSRRQRHGSDVSDV</sequence>
<gene>
    <name evidence="1" type="ORF">HERI1096_LOCUS20088</name>
</gene>
<dbReference type="Pfam" id="PF05711">
    <property type="entry name" value="TylF"/>
    <property type="match status" value="1"/>
</dbReference>
<dbReference type="Gene3D" id="3.40.50.150">
    <property type="entry name" value="Vaccinia Virus protein VP39"/>
    <property type="match status" value="1"/>
</dbReference>
<dbReference type="InterPro" id="IPR008884">
    <property type="entry name" value="TylF_MeTrfase"/>
</dbReference>
<dbReference type="PANTHER" id="PTHR40036:SF1">
    <property type="entry name" value="MACROCIN O-METHYLTRANSFERASE"/>
    <property type="match status" value="1"/>
</dbReference>
<evidence type="ECO:0008006" key="2">
    <source>
        <dbReference type="Google" id="ProtNLM"/>
    </source>
</evidence>
<evidence type="ECO:0000313" key="1">
    <source>
        <dbReference type="EMBL" id="CAE0119389.1"/>
    </source>
</evidence>